<dbReference type="CDD" id="cd17546">
    <property type="entry name" value="REC_hyHK_CKI1_RcsC-like"/>
    <property type="match status" value="1"/>
</dbReference>
<dbReference type="InterPro" id="IPR036641">
    <property type="entry name" value="HPT_dom_sf"/>
</dbReference>
<dbReference type="AlphaFoldDB" id="A0A1W1C2T8"/>
<dbReference type="PRINTS" id="PR00344">
    <property type="entry name" value="BCTRLSENSOR"/>
</dbReference>
<dbReference type="InterPro" id="IPR003661">
    <property type="entry name" value="HisK_dim/P_dom"/>
</dbReference>
<dbReference type="Pfam" id="PF00072">
    <property type="entry name" value="Response_reg"/>
    <property type="match status" value="1"/>
</dbReference>
<dbReference type="PROSITE" id="PS50109">
    <property type="entry name" value="HIS_KIN"/>
    <property type="match status" value="1"/>
</dbReference>
<dbReference type="InterPro" id="IPR036890">
    <property type="entry name" value="HATPase_C_sf"/>
</dbReference>
<dbReference type="CDD" id="cd16922">
    <property type="entry name" value="HATPase_EvgS-ArcB-TorS-like"/>
    <property type="match status" value="1"/>
</dbReference>
<evidence type="ECO:0000256" key="9">
    <source>
        <dbReference type="ARBA" id="ARBA00022777"/>
    </source>
</evidence>
<evidence type="ECO:0000259" key="14">
    <source>
        <dbReference type="PROSITE" id="PS50109"/>
    </source>
</evidence>
<keyword evidence="11" id="KW-1133">Transmembrane helix</keyword>
<dbReference type="GO" id="GO:0000155">
    <property type="term" value="F:phosphorelay sensor kinase activity"/>
    <property type="evidence" value="ECO:0007669"/>
    <property type="project" value="InterPro"/>
</dbReference>
<evidence type="ECO:0000256" key="12">
    <source>
        <dbReference type="ARBA" id="ARBA00023012"/>
    </source>
</evidence>
<evidence type="ECO:0000256" key="4">
    <source>
        <dbReference type="ARBA" id="ARBA00022475"/>
    </source>
</evidence>
<dbReference type="SUPFAM" id="SSF47384">
    <property type="entry name" value="Homodimeric domain of signal transducing histidine kinase"/>
    <property type="match status" value="1"/>
</dbReference>
<keyword evidence="12" id="KW-0902">Two-component regulatory system</keyword>
<keyword evidence="6" id="KW-0808">Transferase</keyword>
<dbReference type="Pfam" id="PF01627">
    <property type="entry name" value="Hpt"/>
    <property type="match status" value="1"/>
</dbReference>
<name>A0A1W1C2T8_9ZZZZ</name>
<dbReference type="SMART" id="SM00387">
    <property type="entry name" value="HATPase_c"/>
    <property type="match status" value="1"/>
</dbReference>
<evidence type="ECO:0000256" key="10">
    <source>
        <dbReference type="ARBA" id="ARBA00022840"/>
    </source>
</evidence>
<reference evidence="17" key="1">
    <citation type="submission" date="2016-10" db="EMBL/GenBank/DDBJ databases">
        <authorList>
            <person name="de Groot N.N."/>
        </authorList>
    </citation>
    <scope>NUCLEOTIDE SEQUENCE</scope>
</reference>
<dbReference type="SUPFAM" id="SSF52172">
    <property type="entry name" value="CheY-like"/>
    <property type="match status" value="1"/>
</dbReference>
<dbReference type="GO" id="GO:0005886">
    <property type="term" value="C:plasma membrane"/>
    <property type="evidence" value="ECO:0007669"/>
    <property type="project" value="UniProtKB-SubCell"/>
</dbReference>
<sequence length="714" mass="80828">MSITTIKSMIEHLPESNGQKVLLKKLNHVDKEMKRTEARYFKANEDKLTLSHLLTKVNKELEESLSNEKRFIASVSHELRTPLTAILGYSELLDDTALNNKQKRYLHNIVQSSEHLLALISDLLDVAKLEDNRIELSLKEFDLDDLLNECATVIQSKIDHEVDFNIDIPLLDYPIISDDKRLKQIFLNLLSNAAKFTKKGSIHFYVKTLEELEDNKLQVIINVDDTGDGIPSEVEETLFQPFQSTDKTQGTGLGLYISQQLAYLMNGDISVESKSGIGTSFSVKIIVERAKKKEMGKELKGANVMMFAQKDEFVSKITKECMGYAVNFQNYCLENSDMTSALVQMVVSGRFYDIAVFDMDIFKNHTAHIAGTLKAINPEIKLIALISEDNERHYTEFDKIISKPIPYQRFMKEIESIYAENLFPEQESLDYSKLDILIVEDAELNREYEKEMLNNFFSISCDTAVNGKEAVEKAKAHQYDAILMDMRMPIMDGLDATRAIRQFDTKIPIICMSANVYKEDKMAAEESGMNDFIEKPLSKADIESKLVKLLNNEFISKEVEAIIPAPIERKPIVTEVIKIAPQKVKSISHNIAHTSMSTEIKAETASGLAMKTIAFKHLQNNFNEEISTRLYGKALESIEEYIKRVDSNFRAKNTKELLEDFHVIKGVCANIGLSTLANNAGKLQKIAESGNFLSLMRPKIQLLQSLTLLINAGK</sequence>
<dbReference type="PANTHER" id="PTHR45339">
    <property type="entry name" value="HYBRID SIGNAL TRANSDUCTION HISTIDINE KINASE J"/>
    <property type="match status" value="1"/>
</dbReference>
<evidence type="ECO:0000256" key="7">
    <source>
        <dbReference type="ARBA" id="ARBA00022692"/>
    </source>
</evidence>
<dbReference type="InterPro" id="IPR001789">
    <property type="entry name" value="Sig_transdc_resp-reg_receiver"/>
</dbReference>
<evidence type="ECO:0000256" key="2">
    <source>
        <dbReference type="ARBA" id="ARBA00004651"/>
    </source>
</evidence>
<dbReference type="InterPro" id="IPR008207">
    <property type="entry name" value="Sig_transdc_His_kin_Hpt_dom"/>
</dbReference>
<feature type="domain" description="Response regulatory" evidence="15">
    <location>
        <begin position="435"/>
        <end position="550"/>
    </location>
</feature>
<comment type="subcellular location">
    <subcellularLocation>
        <location evidence="2">Cell membrane</location>
        <topology evidence="2">Multi-pass membrane protein</topology>
    </subcellularLocation>
</comment>
<dbReference type="SUPFAM" id="SSF47226">
    <property type="entry name" value="Histidine-containing phosphotransfer domain, HPT domain"/>
    <property type="match status" value="1"/>
</dbReference>
<evidence type="ECO:0000256" key="11">
    <source>
        <dbReference type="ARBA" id="ARBA00022989"/>
    </source>
</evidence>
<dbReference type="PROSITE" id="PS50110">
    <property type="entry name" value="RESPONSE_REGULATORY"/>
    <property type="match status" value="1"/>
</dbReference>
<keyword evidence="10" id="KW-0067">ATP-binding</keyword>
<dbReference type="SMART" id="SM00388">
    <property type="entry name" value="HisKA"/>
    <property type="match status" value="1"/>
</dbReference>
<dbReference type="Pfam" id="PF02518">
    <property type="entry name" value="HATPase_c"/>
    <property type="match status" value="1"/>
</dbReference>
<dbReference type="Gene3D" id="1.20.120.160">
    <property type="entry name" value="HPT domain"/>
    <property type="match status" value="1"/>
</dbReference>
<dbReference type="PANTHER" id="PTHR45339:SF1">
    <property type="entry name" value="HYBRID SIGNAL TRANSDUCTION HISTIDINE KINASE J"/>
    <property type="match status" value="1"/>
</dbReference>
<proteinExistence type="predicted"/>
<dbReference type="FunFam" id="1.10.287.130:FF:000001">
    <property type="entry name" value="Two-component sensor histidine kinase"/>
    <property type="match status" value="1"/>
</dbReference>
<dbReference type="InterPro" id="IPR003594">
    <property type="entry name" value="HATPase_dom"/>
</dbReference>
<accession>A0A1W1C2T8</accession>
<dbReference type="Gene3D" id="1.10.287.130">
    <property type="match status" value="1"/>
</dbReference>
<evidence type="ECO:0000256" key="8">
    <source>
        <dbReference type="ARBA" id="ARBA00022741"/>
    </source>
</evidence>
<evidence type="ECO:0000256" key="1">
    <source>
        <dbReference type="ARBA" id="ARBA00000085"/>
    </source>
</evidence>
<keyword evidence="13" id="KW-0472">Membrane</keyword>
<keyword evidence="8" id="KW-0547">Nucleotide-binding</keyword>
<dbReference type="SUPFAM" id="SSF55874">
    <property type="entry name" value="ATPase domain of HSP90 chaperone/DNA topoisomerase II/histidine kinase"/>
    <property type="match status" value="1"/>
</dbReference>
<dbReference type="EC" id="2.7.13.3" evidence="3"/>
<keyword evidence="5" id="KW-0597">Phosphoprotein</keyword>
<dbReference type="EMBL" id="FPHM01000059">
    <property type="protein sequence ID" value="SFV60096.1"/>
    <property type="molecule type" value="Genomic_DNA"/>
</dbReference>
<evidence type="ECO:0000259" key="15">
    <source>
        <dbReference type="PROSITE" id="PS50110"/>
    </source>
</evidence>
<evidence type="ECO:0000313" key="17">
    <source>
        <dbReference type="EMBL" id="SFV60096.1"/>
    </source>
</evidence>
<dbReference type="Gene3D" id="3.30.565.10">
    <property type="entry name" value="Histidine kinase-like ATPase, C-terminal domain"/>
    <property type="match status" value="1"/>
</dbReference>
<dbReference type="InterPro" id="IPR004358">
    <property type="entry name" value="Sig_transdc_His_kin-like_C"/>
</dbReference>
<dbReference type="CDD" id="cd00082">
    <property type="entry name" value="HisKA"/>
    <property type="match status" value="1"/>
</dbReference>
<organism evidence="17">
    <name type="scientific">hydrothermal vent metagenome</name>
    <dbReference type="NCBI Taxonomy" id="652676"/>
    <lineage>
        <taxon>unclassified sequences</taxon>
        <taxon>metagenomes</taxon>
        <taxon>ecological metagenomes</taxon>
    </lineage>
</organism>
<keyword evidence="7" id="KW-0812">Transmembrane</keyword>
<dbReference type="InterPro" id="IPR036097">
    <property type="entry name" value="HisK_dim/P_sf"/>
</dbReference>
<dbReference type="GO" id="GO:0005524">
    <property type="term" value="F:ATP binding"/>
    <property type="evidence" value="ECO:0007669"/>
    <property type="project" value="UniProtKB-KW"/>
</dbReference>
<comment type="catalytic activity">
    <reaction evidence="1">
        <text>ATP + protein L-histidine = ADP + protein N-phospho-L-histidine.</text>
        <dbReference type="EC" id="2.7.13.3"/>
    </reaction>
</comment>
<gene>
    <name evidence="17" type="ORF">MNB_SV-13-363</name>
</gene>
<dbReference type="SMART" id="SM00448">
    <property type="entry name" value="REC"/>
    <property type="match status" value="1"/>
</dbReference>
<evidence type="ECO:0000259" key="16">
    <source>
        <dbReference type="PROSITE" id="PS50894"/>
    </source>
</evidence>
<dbReference type="PROSITE" id="PS50894">
    <property type="entry name" value="HPT"/>
    <property type="match status" value="1"/>
</dbReference>
<evidence type="ECO:0000256" key="6">
    <source>
        <dbReference type="ARBA" id="ARBA00022679"/>
    </source>
</evidence>
<keyword evidence="4" id="KW-1003">Cell membrane</keyword>
<dbReference type="InterPro" id="IPR005467">
    <property type="entry name" value="His_kinase_dom"/>
</dbReference>
<evidence type="ECO:0000256" key="13">
    <source>
        <dbReference type="ARBA" id="ARBA00023136"/>
    </source>
</evidence>
<evidence type="ECO:0000256" key="3">
    <source>
        <dbReference type="ARBA" id="ARBA00012438"/>
    </source>
</evidence>
<feature type="domain" description="Histidine kinase" evidence="14">
    <location>
        <begin position="74"/>
        <end position="289"/>
    </location>
</feature>
<keyword evidence="9 17" id="KW-0418">Kinase</keyword>
<dbReference type="Pfam" id="PF00512">
    <property type="entry name" value="HisKA"/>
    <property type="match status" value="1"/>
</dbReference>
<feature type="domain" description="HPt" evidence="16">
    <location>
        <begin position="623"/>
        <end position="714"/>
    </location>
</feature>
<protein>
    <recommendedName>
        <fullName evidence="3">histidine kinase</fullName>
        <ecNumber evidence="3">2.7.13.3</ecNumber>
    </recommendedName>
</protein>
<evidence type="ECO:0000256" key="5">
    <source>
        <dbReference type="ARBA" id="ARBA00022553"/>
    </source>
</evidence>
<dbReference type="InterPro" id="IPR011006">
    <property type="entry name" value="CheY-like_superfamily"/>
</dbReference>
<dbReference type="Gene3D" id="3.40.50.2300">
    <property type="match status" value="1"/>
</dbReference>